<dbReference type="RefSeq" id="WP_202835784.1">
    <property type="nucleotide sequence ID" value="NZ_JAETWB010000072.1"/>
</dbReference>
<accession>A0ABS1UFK2</accession>
<organism evidence="2 3">
    <name type="scientific">Belnapia arida</name>
    <dbReference type="NCBI Taxonomy" id="2804533"/>
    <lineage>
        <taxon>Bacteria</taxon>
        <taxon>Pseudomonadati</taxon>
        <taxon>Pseudomonadota</taxon>
        <taxon>Alphaproteobacteria</taxon>
        <taxon>Acetobacterales</taxon>
        <taxon>Roseomonadaceae</taxon>
        <taxon>Belnapia</taxon>
    </lineage>
</organism>
<evidence type="ECO:0000313" key="2">
    <source>
        <dbReference type="EMBL" id="MBL6082477.1"/>
    </source>
</evidence>
<comment type="caution">
    <text evidence="2">The sequence shown here is derived from an EMBL/GenBank/DDBJ whole genome shotgun (WGS) entry which is preliminary data.</text>
</comment>
<dbReference type="Proteomes" id="UP000660885">
    <property type="component" value="Unassembled WGS sequence"/>
</dbReference>
<sequence length="73" mass="7655">MGDISRGSAATIHRGLAHSSPIARPVLVLGVDDCRPGWHPGLVGYAHTQSGASDGHDRQGQIEITGLDSSVRR</sequence>
<gene>
    <name evidence="2" type="ORF">JMJ56_31415</name>
</gene>
<protein>
    <submittedName>
        <fullName evidence="2">Uncharacterized protein</fullName>
    </submittedName>
</protein>
<evidence type="ECO:0000313" key="3">
    <source>
        <dbReference type="Proteomes" id="UP000660885"/>
    </source>
</evidence>
<reference evidence="2 3" key="1">
    <citation type="submission" date="2021-01" db="EMBL/GenBank/DDBJ databases">
        <title>Belnapia mucosa sp. nov. and Belnapia arida sp. nov., isolated from the Tabernas Desert (Almeria, Spain).</title>
        <authorList>
            <person name="Molina-Menor E."/>
            <person name="Vidal-Verdu A."/>
            <person name="Calonge A."/>
            <person name="Satari L."/>
            <person name="Pereto J."/>
            <person name="Porcar M."/>
        </authorList>
    </citation>
    <scope>NUCLEOTIDE SEQUENCE [LARGE SCALE GENOMIC DNA]</scope>
    <source>
        <strain evidence="2 3">T18</strain>
    </source>
</reference>
<proteinExistence type="predicted"/>
<evidence type="ECO:0000256" key="1">
    <source>
        <dbReference type="SAM" id="MobiDB-lite"/>
    </source>
</evidence>
<name>A0ABS1UFK2_9PROT</name>
<dbReference type="EMBL" id="JAETWB010000072">
    <property type="protein sequence ID" value="MBL6082477.1"/>
    <property type="molecule type" value="Genomic_DNA"/>
</dbReference>
<keyword evidence="3" id="KW-1185">Reference proteome</keyword>
<feature type="region of interest" description="Disordered" evidence="1">
    <location>
        <begin position="49"/>
        <end position="73"/>
    </location>
</feature>